<dbReference type="InterPro" id="IPR012677">
    <property type="entry name" value="Nucleotide-bd_a/b_plait_sf"/>
</dbReference>
<evidence type="ECO:0000313" key="6">
    <source>
        <dbReference type="Proteomes" id="UP001151760"/>
    </source>
</evidence>
<keyword evidence="3" id="KW-0472">Membrane</keyword>
<dbReference type="Proteomes" id="UP001151760">
    <property type="component" value="Unassembled WGS sequence"/>
</dbReference>
<organism evidence="5 6">
    <name type="scientific">Tanacetum coccineum</name>
    <dbReference type="NCBI Taxonomy" id="301880"/>
    <lineage>
        <taxon>Eukaryota</taxon>
        <taxon>Viridiplantae</taxon>
        <taxon>Streptophyta</taxon>
        <taxon>Embryophyta</taxon>
        <taxon>Tracheophyta</taxon>
        <taxon>Spermatophyta</taxon>
        <taxon>Magnoliopsida</taxon>
        <taxon>eudicotyledons</taxon>
        <taxon>Gunneridae</taxon>
        <taxon>Pentapetalae</taxon>
        <taxon>asterids</taxon>
        <taxon>campanulids</taxon>
        <taxon>Asterales</taxon>
        <taxon>Asteraceae</taxon>
        <taxon>Asteroideae</taxon>
        <taxon>Anthemideae</taxon>
        <taxon>Anthemidinae</taxon>
        <taxon>Tanacetum</taxon>
    </lineage>
</organism>
<name>A0ABQ5CWN4_9ASTR</name>
<dbReference type="InterPro" id="IPR000504">
    <property type="entry name" value="RRM_dom"/>
</dbReference>
<reference evidence="5" key="1">
    <citation type="journal article" date="2022" name="Int. J. Mol. Sci.">
        <title>Draft Genome of Tanacetum Coccineum: Genomic Comparison of Closely Related Tanacetum-Family Plants.</title>
        <authorList>
            <person name="Yamashiro T."/>
            <person name="Shiraishi A."/>
            <person name="Nakayama K."/>
            <person name="Satake H."/>
        </authorList>
    </citation>
    <scope>NUCLEOTIDE SEQUENCE</scope>
</reference>
<accession>A0ABQ5CWN4</accession>
<evidence type="ECO:0000256" key="3">
    <source>
        <dbReference type="SAM" id="Phobius"/>
    </source>
</evidence>
<dbReference type="PROSITE" id="PS50102">
    <property type="entry name" value="RRM"/>
    <property type="match status" value="1"/>
</dbReference>
<keyword evidence="1 2" id="KW-0694">RNA-binding</keyword>
<feature type="domain" description="RRM" evidence="4">
    <location>
        <begin position="56"/>
        <end position="146"/>
    </location>
</feature>
<dbReference type="SUPFAM" id="SSF54928">
    <property type="entry name" value="RNA-binding domain, RBD"/>
    <property type="match status" value="1"/>
</dbReference>
<dbReference type="Pfam" id="PF00076">
    <property type="entry name" value="RRM_1"/>
    <property type="match status" value="1"/>
</dbReference>
<reference evidence="5" key="2">
    <citation type="submission" date="2022-01" db="EMBL/GenBank/DDBJ databases">
        <authorList>
            <person name="Yamashiro T."/>
            <person name="Shiraishi A."/>
            <person name="Satake H."/>
            <person name="Nakayama K."/>
        </authorList>
    </citation>
    <scope>NUCLEOTIDE SEQUENCE</scope>
</reference>
<dbReference type="InterPro" id="IPR050502">
    <property type="entry name" value="Euk_RNA-bind_prot"/>
</dbReference>
<evidence type="ECO:0000313" key="5">
    <source>
        <dbReference type="EMBL" id="GJT31118.1"/>
    </source>
</evidence>
<evidence type="ECO:0000259" key="4">
    <source>
        <dbReference type="PROSITE" id="PS50102"/>
    </source>
</evidence>
<feature type="transmembrane region" description="Helical" evidence="3">
    <location>
        <begin position="54"/>
        <end position="72"/>
    </location>
</feature>
<keyword evidence="6" id="KW-1185">Reference proteome</keyword>
<protein>
    <submittedName>
        <fullName evidence="5">29 kDa ribonucleoprotein A, chloroplastic-like protein</fullName>
    </submittedName>
</protein>
<sequence>MLLNHSNRAGARTFTRQTAAHHRGPHCCALDAQPIHLRDLNGQQPAASTTKDFLLGYIFLNQLILLGVFLQIQIQTHKKTHHDIMEPAAGTCSKIIRQVIYYKVSGTSRGFGFVTMSSVEEVEEAIRNFNGVAHANRKRKLMRGRYKLLKWMCLGDEMGVGLGRFWVLKWGLNLVCLNAETGMKWCAWTLKRGLKRVHLVAERVGLGADVGAEMDAEMGALGAEVGAEMGVFGR</sequence>
<dbReference type="PANTHER" id="PTHR48025">
    <property type="entry name" value="OS02G0815200 PROTEIN"/>
    <property type="match status" value="1"/>
</dbReference>
<gene>
    <name evidence="5" type="ORF">Tco_0911393</name>
</gene>
<keyword evidence="3" id="KW-1133">Transmembrane helix</keyword>
<dbReference type="Gene3D" id="3.30.70.330">
    <property type="match status" value="1"/>
</dbReference>
<evidence type="ECO:0000256" key="1">
    <source>
        <dbReference type="ARBA" id="ARBA00022884"/>
    </source>
</evidence>
<dbReference type="InterPro" id="IPR035979">
    <property type="entry name" value="RBD_domain_sf"/>
</dbReference>
<dbReference type="EMBL" id="BQNB010014679">
    <property type="protein sequence ID" value="GJT31118.1"/>
    <property type="molecule type" value="Genomic_DNA"/>
</dbReference>
<comment type="caution">
    <text evidence="5">The sequence shown here is derived from an EMBL/GenBank/DDBJ whole genome shotgun (WGS) entry which is preliminary data.</text>
</comment>
<proteinExistence type="predicted"/>
<keyword evidence="3" id="KW-0812">Transmembrane</keyword>
<evidence type="ECO:0000256" key="2">
    <source>
        <dbReference type="PROSITE-ProRule" id="PRU00176"/>
    </source>
</evidence>
<dbReference type="PANTHER" id="PTHR48025:SF1">
    <property type="entry name" value="RRM DOMAIN-CONTAINING PROTEIN"/>
    <property type="match status" value="1"/>
</dbReference>